<comment type="caution">
    <text evidence="7">The sequence shown here is derived from an EMBL/GenBank/DDBJ whole genome shotgun (WGS) entry which is preliminary data.</text>
</comment>
<keyword evidence="8" id="KW-1185">Reference proteome</keyword>
<dbReference type="InterPro" id="IPR009019">
    <property type="entry name" value="KH_sf_prok-type"/>
</dbReference>
<gene>
    <name evidence="7" type="ORF">Zmor_011870</name>
</gene>
<sequence length="98" mass="10853">MIPGESFNIGQRISFYIENISKDDKHSQVQGTRTHPMYLQRLLESEIQEVIEGTVEIMAVSREPGKRAKIAVRSNDPSIDPIGACVGAGGQRIRSITE</sequence>
<feature type="domain" description="Transcription factor NusA first KH" evidence="6">
    <location>
        <begin position="33"/>
        <end position="97"/>
    </location>
</feature>
<dbReference type="EMBL" id="JALNTZ010003377">
    <property type="protein sequence ID" value="KAJ3616501.1"/>
    <property type="molecule type" value="Genomic_DNA"/>
</dbReference>
<evidence type="ECO:0000256" key="1">
    <source>
        <dbReference type="ARBA" id="ARBA00022472"/>
    </source>
</evidence>
<dbReference type="SUPFAM" id="SSF54814">
    <property type="entry name" value="Prokaryotic type KH domain (KH-domain type II)"/>
    <property type="match status" value="1"/>
</dbReference>
<accession>A0AA38LYP9</accession>
<dbReference type="Pfam" id="PF13184">
    <property type="entry name" value="KH_NusA_1st"/>
    <property type="match status" value="1"/>
</dbReference>
<evidence type="ECO:0000313" key="8">
    <source>
        <dbReference type="Proteomes" id="UP001168821"/>
    </source>
</evidence>
<evidence type="ECO:0000256" key="4">
    <source>
        <dbReference type="ARBA" id="ARBA00023015"/>
    </source>
</evidence>
<dbReference type="GO" id="GO:0031564">
    <property type="term" value="P:transcription antitermination"/>
    <property type="evidence" value="ECO:0007669"/>
    <property type="project" value="InterPro"/>
</dbReference>
<evidence type="ECO:0000259" key="6">
    <source>
        <dbReference type="Pfam" id="PF13184"/>
    </source>
</evidence>
<name>A0AA38LYP9_9CUCU</name>
<evidence type="ECO:0000256" key="3">
    <source>
        <dbReference type="ARBA" id="ARBA00022884"/>
    </source>
</evidence>
<dbReference type="PANTHER" id="PTHR22648:SF0">
    <property type="entry name" value="TRANSCRIPTION TERMINATION_ANTITERMINATION PROTEIN NUSA"/>
    <property type="match status" value="1"/>
</dbReference>
<dbReference type="InterPro" id="IPR030842">
    <property type="entry name" value="TF_NusA_bacterial"/>
</dbReference>
<evidence type="ECO:0000256" key="2">
    <source>
        <dbReference type="ARBA" id="ARBA00022490"/>
    </source>
</evidence>
<dbReference type="PANTHER" id="PTHR22648">
    <property type="entry name" value="TRANSCRIPTION TERMINATION FACTOR NUSA"/>
    <property type="match status" value="1"/>
</dbReference>
<keyword evidence="4" id="KW-0805">Transcription regulation</keyword>
<proteinExistence type="predicted"/>
<dbReference type="Proteomes" id="UP001168821">
    <property type="component" value="Unassembled WGS sequence"/>
</dbReference>
<dbReference type="InterPro" id="IPR025249">
    <property type="entry name" value="TF_NusA_KH_1st"/>
</dbReference>
<evidence type="ECO:0000313" key="7">
    <source>
        <dbReference type="EMBL" id="KAJ3616501.1"/>
    </source>
</evidence>
<keyword evidence="1" id="KW-0806">Transcription termination</keyword>
<protein>
    <recommendedName>
        <fullName evidence="6">Transcription factor NusA first KH domain-containing protein</fullName>
    </recommendedName>
</protein>
<dbReference type="GO" id="GO:0006353">
    <property type="term" value="P:DNA-templated transcription termination"/>
    <property type="evidence" value="ECO:0007669"/>
    <property type="project" value="UniProtKB-KW"/>
</dbReference>
<dbReference type="InterPro" id="IPR015946">
    <property type="entry name" value="KH_dom-like_a/b"/>
</dbReference>
<dbReference type="GO" id="GO:0005829">
    <property type="term" value="C:cytosol"/>
    <property type="evidence" value="ECO:0007669"/>
    <property type="project" value="TreeGrafter"/>
</dbReference>
<keyword evidence="5" id="KW-0804">Transcription</keyword>
<dbReference type="AlphaFoldDB" id="A0AA38LYP9"/>
<dbReference type="Gene3D" id="3.30.300.20">
    <property type="match status" value="1"/>
</dbReference>
<reference evidence="7" key="1">
    <citation type="journal article" date="2023" name="G3 (Bethesda)">
        <title>Whole genome assemblies of Zophobas morio and Tenebrio molitor.</title>
        <authorList>
            <person name="Kaur S."/>
            <person name="Stinson S.A."/>
            <person name="diCenzo G.C."/>
        </authorList>
    </citation>
    <scope>NUCLEOTIDE SEQUENCE</scope>
    <source>
        <strain evidence="7">QUZm001</strain>
    </source>
</reference>
<organism evidence="7 8">
    <name type="scientific">Zophobas morio</name>
    <dbReference type="NCBI Taxonomy" id="2755281"/>
    <lineage>
        <taxon>Eukaryota</taxon>
        <taxon>Metazoa</taxon>
        <taxon>Ecdysozoa</taxon>
        <taxon>Arthropoda</taxon>
        <taxon>Hexapoda</taxon>
        <taxon>Insecta</taxon>
        <taxon>Pterygota</taxon>
        <taxon>Neoptera</taxon>
        <taxon>Endopterygota</taxon>
        <taxon>Coleoptera</taxon>
        <taxon>Polyphaga</taxon>
        <taxon>Cucujiformia</taxon>
        <taxon>Tenebrionidae</taxon>
        <taxon>Zophobas</taxon>
    </lineage>
</organism>
<evidence type="ECO:0000256" key="5">
    <source>
        <dbReference type="ARBA" id="ARBA00023163"/>
    </source>
</evidence>
<feature type="non-terminal residue" evidence="7">
    <location>
        <position position="98"/>
    </location>
</feature>
<dbReference type="GO" id="GO:0003723">
    <property type="term" value="F:RNA binding"/>
    <property type="evidence" value="ECO:0007669"/>
    <property type="project" value="UniProtKB-KW"/>
</dbReference>
<keyword evidence="2" id="KW-0963">Cytoplasm</keyword>
<keyword evidence="3" id="KW-0694">RNA-binding</keyword>